<reference evidence="15 16" key="1">
    <citation type="submission" date="2017-11" db="EMBL/GenBank/DDBJ databases">
        <title>Draft genome sequence of Mitsuaria sp. HWN-4.</title>
        <authorList>
            <person name="Gundlapally S.R."/>
        </authorList>
    </citation>
    <scope>NUCLEOTIDE SEQUENCE [LARGE SCALE GENOMIC DNA]</scope>
    <source>
        <strain evidence="15 16">HWN-4</strain>
    </source>
</reference>
<dbReference type="SUPFAM" id="SSF56935">
    <property type="entry name" value="Porins"/>
    <property type="match status" value="1"/>
</dbReference>
<evidence type="ECO:0000256" key="6">
    <source>
        <dbReference type="ARBA" id="ARBA00023077"/>
    </source>
</evidence>
<dbReference type="AlphaFoldDB" id="A0A2G9C3I5"/>
<keyword evidence="12" id="KW-0732">Signal</keyword>
<evidence type="ECO:0000256" key="2">
    <source>
        <dbReference type="ARBA" id="ARBA00009810"/>
    </source>
</evidence>
<evidence type="ECO:0000256" key="7">
    <source>
        <dbReference type="ARBA" id="ARBA00023136"/>
    </source>
</evidence>
<evidence type="ECO:0000256" key="10">
    <source>
        <dbReference type="PROSITE-ProRule" id="PRU01360"/>
    </source>
</evidence>
<proteinExistence type="inferred from homology"/>
<dbReference type="Proteomes" id="UP000231501">
    <property type="component" value="Unassembled WGS sequence"/>
</dbReference>
<evidence type="ECO:0000256" key="1">
    <source>
        <dbReference type="ARBA" id="ARBA00004571"/>
    </source>
</evidence>
<evidence type="ECO:0000256" key="5">
    <source>
        <dbReference type="ARBA" id="ARBA00022692"/>
    </source>
</evidence>
<dbReference type="InterPro" id="IPR000531">
    <property type="entry name" value="Beta-barrel_TonB"/>
</dbReference>
<evidence type="ECO:0008006" key="17">
    <source>
        <dbReference type="Google" id="ProtNLM"/>
    </source>
</evidence>
<feature type="domain" description="TonB-dependent receptor plug" evidence="14">
    <location>
        <begin position="44"/>
        <end position="158"/>
    </location>
</feature>
<dbReference type="Gene3D" id="2.40.170.20">
    <property type="entry name" value="TonB-dependent receptor, beta-barrel domain"/>
    <property type="match status" value="1"/>
</dbReference>
<dbReference type="EMBL" id="PEOG01000089">
    <property type="protein sequence ID" value="PIM50938.1"/>
    <property type="molecule type" value="Genomic_DNA"/>
</dbReference>
<organism evidence="15 16">
    <name type="scientific">Roseateles chitinivorans</name>
    <dbReference type="NCBI Taxonomy" id="2917965"/>
    <lineage>
        <taxon>Bacteria</taxon>
        <taxon>Pseudomonadati</taxon>
        <taxon>Pseudomonadota</taxon>
        <taxon>Betaproteobacteria</taxon>
        <taxon>Burkholderiales</taxon>
        <taxon>Sphaerotilaceae</taxon>
        <taxon>Roseateles</taxon>
    </lineage>
</organism>
<evidence type="ECO:0000313" key="15">
    <source>
        <dbReference type="EMBL" id="PIM50938.1"/>
    </source>
</evidence>
<evidence type="ECO:0000256" key="12">
    <source>
        <dbReference type="SAM" id="SignalP"/>
    </source>
</evidence>
<dbReference type="GO" id="GO:0009279">
    <property type="term" value="C:cell outer membrane"/>
    <property type="evidence" value="ECO:0007669"/>
    <property type="project" value="UniProtKB-SubCell"/>
</dbReference>
<dbReference type="InterPro" id="IPR012910">
    <property type="entry name" value="Plug_dom"/>
</dbReference>
<dbReference type="Gene3D" id="2.170.130.10">
    <property type="entry name" value="TonB-dependent receptor, plug domain"/>
    <property type="match status" value="1"/>
</dbReference>
<dbReference type="PROSITE" id="PS52016">
    <property type="entry name" value="TONB_DEPENDENT_REC_3"/>
    <property type="match status" value="1"/>
</dbReference>
<protein>
    <recommendedName>
        <fullName evidence="17">TonB-dependent receptor</fullName>
    </recommendedName>
</protein>
<comment type="caution">
    <text evidence="15">The sequence shown here is derived from an EMBL/GenBank/DDBJ whole genome shotgun (WGS) entry which is preliminary data.</text>
</comment>
<evidence type="ECO:0000259" key="14">
    <source>
        <dbReference type="Pfam" id="PF07715"/>
    </source>
</evidence>
<feature type="domain" description="TonB-dependent receptor-like beta-barrel" evidence="13">
    <location>
        <begin position="366"/>
        <end position="875"/>
    </location>
</feature>
<comment type="subcellular location">
    <subcellularLocation>
        <location evidence="1 10">Cell outer membrane</location>
        <topology evidence="1 10">Multi-pass membrane protein</topology>
    </subcellularLocation>
</comment>
<dbReference type="InterPro" id="IPR036942">
    <property type="entry name" value="Beta-barrel_TonB_sf"/>
</dbReference>
<gene>
    <name evidence="15" type="ORF">CS062_22450</name>
</gene>
<dbReference type="PANTHER" id="PTHR47234">
    <property type="match status" value="1"/>
</dbReference>
<accession>A0A2G9C3I5</accession>
<evidence type="ECO:0000256" key="9">
    <source>
        <dbReference type="ARBA" id="ARBA00023237"/>
    </source>
</evidence>
<evidence type="ECO:0000313" key="16">
    <source>
        <dbReference type="Proteomes" id="UP000231501"/>
    </source>
</evidence>
<keyword evidence="7 10" id="KW-0472">Membrane</keyword>
<sequence>MFKRKSVNTAALLALGVIAAPAMAQQQLDRVEITGTSIKRIDAETALPVSVITRDNIDKSGASNVQELVDRLSYNNGGGIAMGQSIGDSSATGQTGASLRGLGRARTLVLLNGRRLPTYPFSGQGVDLNSVPLAAIERIEVLRDGASATYGSDAIGGVINFITRKDWKGGELSVGLESPHTVGDVFSLAGGLGFGDLSKDKFNVLGTFNYQKYDPIRAKDRAYASTGNRPDLGIVKDSGNTFPANATLIGAPGGNLYVPGAAGFPNCAPPDSYAGSANCRYDYTHYIDLVPEQERYGALVKATVAPSQDHTLFAEVAYSRNEIILGSSQTPSTTTGKPPYFYPVGGKWYPTAAVDAALIAAGQAPGYRGPLQISWRMVDGGQRRDKVTNEVLRTVAGAEGTLAGFDYKAAFVYAEGKARDDFVSGIFSDTKLVQALATGLINPFGPNDAAGLAALKSAELSGNNRRSKTSNTGVDFTLSRELFNVGGGNAGVAFGGEFRKEKYHDGYSDIAGSGDIVGGSGNAGAVTGQRDVSGVFAEANFPVHKMLELNAAVRYDKYSGTKGESRDGSFTSPSLSSTSPKFSVRFTPMSGVLLRASAGKGFRAPALDNLYAPSAGTNTGSNYNDPFYDFINRRTNPDGSVTGGCSLPGAPTDNCNTQLTAVNNSNANLKPEKSKTFTAGLVFEMIKDTTIGIDYFDIKITNGIRALTGDDILKDWFKNQTGPTTSSSVFANRLVRDASTGYLSFVNASLENVGQARVKGFDLSARTRLRSDWGTFTPGWEGTILTKSTETNIISGETIDNLGKYAVGGPVIRFKQTFTLDWDLGNWGVGARYFRQNGYQDYDEVRHVKAYDLTDVQGTYKGVKNMVFTLGIRNLFDKKPPVTVQEDYFQVGFDPTYADVKGRTVYVRGTYRF</sequence>
<dbReference type="InterPro" id="IPR037066">
    <property type="entry name" value="Plug_dom_sf"/>
</dbReference>
<keyword evidence="3 10" id="KW-0813">Transport</keyword>
<dbReference type="InterPro" id="IPR039426">
    <property type="entry name" value="TonB-dep_rcpt-like"/>
</dbReference>
<evidence type="ECO:0000256" key="4">
    <source>
        <dbReference type="ARBA" id="ARBA00022452"/>
    </source>
</evidence>
<dbReference type="RefSeq" id="WP_099863860.1">
    <property type="nucleotide sequence ID" value="NZ_PEOG01000089.1"/>
</dbReference>
<dbReference type="Pfam" id="PF07715">
    <property type="entry name" value="Plug"/>
    <property type="match status" value="1"/>
</dbReference>
<keyword evidence="9 10" id="KW-0998">Cell outer membrane</keyword>
<dbReference type="Pfam" id="PF00593">
    <property type="entry name" value="TonB_dep_Rec_b-barrel"/>
    <property type="match status" value="1"/>
</dbReference>
<evidence type="ECO:0000256" key="3">
    <source>
        <dbReference type="ARBA" id="ARBA00022448"/>
    </source>
</evidence>
<feature type="chain" id="PRO_5013795738" description="TonB-dependent receptor" evidence="12">
    <location>
        <begin position="25"/>
        <end position="913"/>
    </location>
</feature>
<evidence type="ECO:0000259" key="13">
    <source>
        <dbReference type="Pfam" id="PF00593"/>
    </source>
</evidence>
<dbReference type="PANTHER" id="PTHR47234:SF2">
    <property type="entry name" value="TONB-DEPENDENT RECEPTOR"/>
    <property type="match status" value="1"/>
</dbReference>
<dbReference type="CDD" id="cd01347">
    <property type="entry name" value="ligand_gated_channel"/>
    <property type="match status" value="1"/>
</dbReference>
<name>A0A2G9C3I5_9BURK</name>
<keyword evidence="16" id="KW-1185">Reference proteome</keyword>
<keyword evidence="4 10" id="KW-1134">Transmembrane beta strand</keyword>
<keyword evidence="5 10" id="KW-0812">Transmembrane</keyword>
<keyword evidence="6 11" id="KW-0798">TonB box</keyword>
<evidence type="ECO:0000256" key="8">
    <source>
        <dbReference type="ARBA" id="ARBA00023170"/>
    </source>
</evidence>
<feature type="signal peptide" evidence="12">
    <location>
        <begin position="1"/>
        <end position="24"/>
    </location>
</feature>
<evidence type="ECO:0000256" key="11">
    <source>
        <dbReference type="RuleBase" id="RU003357"/>
    </source>
</evidence>
<dbReference type="OrthoDB" id="8530571at2"/>
<comment type="similarity">
    <text evidence="2 10 11">Belongs to the TonB-dependent receptor family.</text>
</comment>
<keyword evidence="8" id="KW-0675">Receptor</keyword>